<dbReference type="OrthoDB" id="1715602at2759"/>
<dbReference type="GO" id="GO:0046983">
    <property type="term" value="F:protein dimerization activity"/>
    <property type="evidence" value="ECO:0007669"/>
    <property type="project" value="InterPro"/>
</dbReference>
<name>A0A0C3CU77_9AGAM</name>
<dbReference type="InterPro" id="IPR008906">
    <property type="entry name" value="HATC_C_dom"/>
</dbReference>
<dbReference type="InterPro" id="IPR012337">
    <property type="entry name" value="RNaseH-like_sf"/>
</dbReference>
<dbReference type="HOGENOM" id="CLU_009123_17_3_1"/>
<evidence type="ECO:0000313" key="2">
    <source>
        <dbReference type="EMBL" id="KIM52090.1"/>
    </source>
</evidence>
<protein>
    <recommendedName>
        <fullName evidence="1">HAT C-terminal dimerisation domain-containing protein</fullName>
    </recommendedName>
</protein>
<reference evidence="2 3" key="1">
    <citation type="submission" date="2014-04" db="EMBL/GenBank/DDBJ databases">
        <authorList>
            <consortium name="DOE Joint Genome Institute"/>
            <person name="Kuo A."/>
            <person name="Kohler A."/>
            <person name="Nagy L.G."/>
            <person name="Floudas D."/>
            <person name="Copeland A."/>
            <person name="Barry K.W."/>
            <person name="Cichocki N."/>
            <person name="Veneault-Fourrey C."/>
            <person name="LaButti K."/>
            <person name="Lindquist E.A."/>
            <person name="Lipzen A."/>
            <person name="Lundell T."/>
            <person name="Morin E."/>
            <person name="Murat C."/>
            <person name="Sun H."/>
            <person name="Tunlid A."/>
            <person name="Henrissat B."/>
            <person name="Grigoriev I.V."/>
            <person name="Hibbett D.S."/>
            <person name="Martin F."/>
            <person name="Nordberg H.P."/>
            <person name="Cantor M.N."/>
            <person name="Hua S.X."/>
        </authorList>
    </citation>
    <scope>NUCLEOTIDE SEQUENCE [LARGE SCALE GENOMIC DNA]</scope>
    <source>
        <strain evidence="2 3">Foug A</strain>
    </source>
</reference>
<dbReference type="Pfam" id="PF05699">
    <property type="entry name" value="Dimer_Tnp_hAT"/>
    <property type="match status" value="1"/>
</dbReference>
<dbReference type="InParanoid" id="A0A0C3CU77"/>
<evidence type="ECO:0000259" key="1">
    <source>
        <dbReference type="Pfam" id="PF05699"/>
    </source>
</evidence>
<proteinExistence type="predicted"/>
<evidence type="ECO:0000313" key="3">
    <source>
        <dbReference type="Proteomes" id="UP000053989"/>
    </source>
</evidence>
<dbReference type="EMBL" id="KN822225">
    <property type="protein sequence ID" value="KIM52090.1"/>
    <property type="molecule type" value="Genomic_DNA"/>
</dbReference>
<keyword evidence="3" id="KW-1185">Reference proteome</keyword>
<dbReference type="SUPFAM" id="SSF53098">
    <property type="entry name" value="Ribonuclease H-like"/>
    <property type="match status" value="1"/>
</dbReference>
<reference evidence="3" key="2">
    <citation type="submission" date="2015-01" db="EMBL/GenBank/DDBJ databases">
        <title>Evolutionary Origins and Diversification of the Mycorrhizal Mutualists.</title>
        <authorList>
            <consortium name="DOE Joint Genome Institute"/>
            <consortium name="Mycorrhizal Genomics Consortium"/>
            <person name="Kohler A."/>
            <person name="Kuo A."/>
            <person name="Nagy L.G."/>
            <person name="Floudas D."/>
            <person name="Copeland A."/>
            <person name="Barry K.W."/>
            <person name="Cichocki N."/>
            <person name="Veneault-Fourrey C."/>
            <person name="LaButti K."/>
            <person name="Lindquist E.A."/>
            <person name="Lipzen A."/>
            <person name="Lundell T."/>
            <person name="Morin E."/>
            <person name="Murat C."/>
            <person name="Riley R."/>
            <person name="Ohm R."/>
            <person name="Sun H."/>
            <person name="Tunlid A."/>
            <person name="Henrissat B."/>
            <person name="Grigoriev I.V."/>
            <person name="Hibbett D.S."/>
            <person name="Martin F."/>
        </authorList>
    </citation>
    <scope>NUCLEOTIDE SEQUENCE [LARGE SCALE GENOMIC DNA]</scope>
    <source>
        <strain evidence="3">Foug A</strain>
    </source>
</reference>
<organism evidence="2 3">
    <name type="scientific">Scleroderma citrinum Foug A</name>
    <dbReference type="NCBI Taxonomy" id="1036808"/>
    <lineage>
        <taxon>Eukaryota</taxon>
        <taxon>Fungi</taxon>
        <taxon>Dikarya</taxon>
        <taxon>Basidiomycota</taxon>
        <taxon>Agaricomycotina</taxon>
        <taxon>Agaricomycetes</taxon>
        <taxon>Agaricomycetidae</taxon>
        <taxon>Boletales</taxon>
        <taxon>Sclerodermatineae</taxon>
        <taxon>Sclerodermataceae</taxon>
        <taxon>Scleroderma</taxon>
    </lineage>
</organism>
<sequence>VTDLLDWWCKHRCTYPQLSCMALDYLTIPATSIDVKQLFSHGCLLLSHVRSQLPALCTIHACTPLPQYL</sequence>
<feature type="domain" description="HAT C-terminal dimerisation" evidence="1">
    <location>
        <begin position="3"/>
        <end position="53"/>
    </location>
</feature>
<feature type="non-terminal residue" evidence="2">
    <location>
        <position position="1"/>
    </location>
</feature>
<dbReference type="AlphaFoldDB" id="A0A0C3CU77"/>
<gene>
    <name evidence="2" type="ORF">SCLCIDRAFT_141934</name>
</gene>
<accession>A0A0C3CU77</accession>
<dbReference type="Proteomes" id="UP000053989">
    <property type="component" value="Unassembled WGS sequence"/>
</dbReference>